<dbReference type="EMBL" id="UINC01208842">
    <property type="protein sequence ID" value="SVE31591.1"/>
    <property type="molecule type" value="Genomic_DNA"/>
</dbReference>
<name>A0A383CHG6_9ZZZZ</name>
<evidence type="ECO:0008006" key="2">
    <source>
        <dbReference type="Google" id="ProtNLM"/>
    </source>
</evidence>
<accession>A0A383CHG6</accession>
<feature type="non-terminal residue" evidence="1">
    <location>
        <position position="1"/>
    </location>
</feature>
<dbReference type="InterPro" id="IPR023116">
    <property type="entry name" value="Phosphonoacetate_hydro_insert"/>
</dbReference>
<dbReference type="InterPro" id="IPR002591">
    <property type="entry name" value="Phosphodiest/P_Trfase"/>
</dbReference>
<feature type="non-terminal residue" evidence="1">
    <location>
        <position position="241"/>
    </location>
</feature>
<proteinExistence type="predicted"/>
<gene>
    <name evidence="1" type="ORF">METZ01_LOCUS484445</name>
</gene>
<dbReference type="Pfam" id="PF01663">
    <property type="entry name" value="Phosphodiest"/>
    <property type="match status" value="1"/>
</dbReference>
<evidence type="ECO:0000313" key="1">
    <source>
        <dbReference type="EMBL" id="SVE31591.1"/>
    </source>
</evidence>
<dbReference type="AlphaFoldDB" id="A0A383CHG6"/>
<dbReference type="Gene3D" id="3.40.720.10">
    <property type="entry name" value="Alkaline Phosphatase, subunit A"/>
    <property type="match status" value="1"/>
</dbReference>
<sequence>RCAEQVIGIHRPTLTLVYLPHLDYDLQRFGPVFSGLDGALGEVDKVVGDIITAARARDMEVVVLSEYGITEVSSSIPINRALRETGLLKVHRARNGELLDPGASEAFALSDHQVAHVYVRREENRASVKRLVEELPGVEEVLDEDGKRIHGLDHARSGDLVAVAEAGRWFDYYYWLEESGAPDFSRTVDIHRKPGYDPLELVLDPSKPLHKPRLGLKRLAAMAGFRTLMDCVPLDTGLVGG</sequence>
<organism evidence="1">
    <name type="scientific">marine metagenome</name>
    <dbReference type="NCBI Taxonomy" id="408172"/>
    <lineage>
        <taxon>unclassified sequences</taxon>
        <taxon>metagenomes</taxon>
        <taxon>ecological metagenomes</taxon>
    </lineage>
</organism>
<reference evidence="1" key="1">
    <citation type="submission" date="2018-05" db="EMBL/GenBank/DDBJ databases">
        <authorList>
            <person name="Lanie J.A."/>
            <person name="Ng W.-L."/>
            <person name="Kazmierczak K.M."/>
            <person name="Andrzejewski T.M."/>
            <person name="Davidsen T.M."/>
            <person name="Wayne K.J."/>
            <person name="Tettelin H."/>
            <person name="Glass J.I."/>
            <person name="Rusch D."/>
            <person name="Podicherti R."/>
            <person name="Tsui H.-C.T."/>
            <person name="Winkler M.E."/>
        </authorList>
    </citation>
    <scope>NUCLEOTIDE SEQUENCE</scope>
</reference>
<protein>
    <recommendedName>
        <fullName evidence="2">Alkaline phosphatase family protein</fullName>
    </recommendedName>
</protein>
<dbReference type="SUPFAM" id="SSF53649">
    <property type="entry name" value="Alkaline phosphatase-like"/>
    <property type="match status" value="1"/>
</dbReference>
<dbReference type="InterPro" id="IPR017850">
    <property type="entry name" value="Alkaline_phosphatase_core_sf"/>
</dbReference>
<dbReference type="Gene3D" id="3.30.1360.110">
    <property type="entry name" value="Domain 2, Phosphonoacetate Hydrolase"/>
    <property type="match status" value="1"/>
</dbReference>